<evidence type="ECO:0000256" key="3">
    <source>
        <dbReference type="PROSITE-ProRule" id="PRU00023"/>
    </source>
</evidence>
<sequence length="109" mass="12019">MRNHPSNDGVRHLRENAVEMLIRKGADINSTDRKGRSALLIAADIRNPAAARLLLDSRADFNHTTQDGQTALIYAYRRGATQVVELLIQAGCDVKLCDLFGEKCPALCQ</sequence>
<accession>A0ABR4GLC1</accession>
<keyword evidence="1" id="KW-0677">Repeat</keyword>
<dbReference type="InterPro" id="IPR002110">
    <property type="entry name" value="Ankyrin_rpt"/>
</dbReference>
<keyword evidence="5" id="KW-1185">Reference proteome</keyword>
<evidence type="ECO:0000313" key="5">
    <source>
        <dbReference type="Proteomes" id="UP001610563"/>
    </source>
</evidence>
<protein>
    <submittedName>
        <fullName evidence="4">Ankyrin repeat-containing domain protein</fullName>
    </submittedName>
</protein>
<dbReference type="PROSITE" id="PS50088">
    <property type="entry name" value="ANK_REPEAT"/>
    <property type="match status" value="1"/>
</dbReference>
<comment type="caution">
    <text evidence="4">The sequence shown here is derived from an EMBL/GenBank/DDBJ whole genome shotgun (WGS) entry which is preliminary data.</text>
</comment>
<dbReference type="PROSITE" id="PS50297">
    <property type="entry name" value="ANK_REP_REGION"/>
    <property type="match status" value="1"/>
</dbReference>
<dbReference type="Proteomes" id="UP001610563">
    <property type="component" value="Unassembled WGS sequence"/>
</dbReference>
<dbReference type="SUPFAM" id="SSF48403">
    <property type="entry name" value="Ankyrin repeat"/>
    <property type="match status" value="1"/>
</dbReference>
<evidence type="ECO:0000256" key="1">
    <source>
        <dbReference type="ARBA" id="ARBA00022737"/>
    </source>
</evidence>
<dbReference type="SMART" id="SM00248">
    <property type="entry name" value="ANK"/>
    <property type="match status" value="3"/>
</dbReference>
<dbReference type="PANTHER" id="PTHR24171">
    <property type="entry name" value="ANKYRIN REPEAT DOMAIN-CONTAINING PROTEIN 39-RELATED"/>
    <property type="match status" value="1"/>
</dbReference>
<dbReference type="Pfam" id="PF12796">
    <property type="entry name" value="Ank_2"/>
    <property type="match status" value="1"/>
</dbReference>
<keyword evidence="2 3" id="KW-0040">ANK repeat</keyword>
<reference evidence="4 5" key="1">
    <citation type="submission" date="2024-07" db="EMBL/GenBank/DDBJ databases">
        <title>Section-level genome sequencing and comparative genomics of Aspergillus sections Usti and Cavernicolus.</title>
        <authorList>
            <consortium name="Lawrence Berkeley National Laboratory"/>
            <person name="Nybo J.L."/>
            <person name="Vesth T.C."/>
            <person name="Theobald S."/>
            <person name="Frisvad J.C."/>
            <person name="Larsen T.O."/>
            <person name="Kjaerboelling I."/>
            <person name="Rothschild-Mancinelli K."/>
            <person name="Lyhne E.K."/>
            <person name="Kogle M.E."/>
            <person name="Barry K."/>
            <person name="Clum A."/>
            <person name="Na H."/>
            <person name="Ledsgaard L."/>
            <person name="Lin J."/>
            <person name="Lipzen A."/>
            <person name="Kuo A."/>
            <person name="Riley R."/>
            <person name="Mondo S."/>
            <person name="Labutti K."/>
            <person name="Haridas S."/>
            <person name="Pangalinan J."/>
            <person name="Salamov A.A."/>
            <person name="Simmons B.A."/>
            <person name="Magnuson J.K."/>
            <person name="Chen J."/>
            <person name="Drula E."/>
            <person name="Henrissat B."/>
            <person name="Wiebenga A."/>
            <person name="Lubbers R.J."/>
            <person name="Gomes A.C."/>
            <person name="Makela M.R."/>
            <person name="Stajich J."/>
            <person name="Grigoriev I.V."/>
            <person name="Mortensen U.H."/>
            <person name="De Vries R.P."/>
            <person name="Baker S.E."/>
            <person name="Andersen M.R."/>
        </authorList>
    </citation>
    <scope>NUCLEOTIDE SEQUENCE [LARGE SCALE GENOMIC DNA]</scope>
    <source>
        <strain evidence="4 5">CBS 209.92</strain>
    </source>
</reference>
<dbReference type="Gene3D" id="1.25.40.20">
    <property type="entry name" value="Ankyrin repeat-containing domain"/>
    <property type="match status" value="2"/>
</dbReference>
<feature type="repeat" description="ANK" evidence="3">
    <location>
        <begin position="67"/>
        <end position="99"/>
    </location>
</feature>
<evidence type="ECO:0000256" key="2">
    <source>
        <dbReference type="ARBA" id="ARBA00023043"/>
    </source>
</evidence>
<proteinExistence type="predicted"/>
<name>A0ABR4GLC1_9EURO</name>
<evidence type="ECO:0000313" key="4">
    <source>
        <dbReference type="EMBL" id="KAL2799863.1"/>
    </source>
</evidence>
<gene>
    <name evidence="4" type="ORF">BJX66DRAFT_292849</name>
</gene>
<dbReference type="EMBL" id="JBFTWV010000006">
    <property type="protein sequence ID" value="KAL2799863.1"/>
    <property type="molecule type" value="Genomic_DNA"/>
</dbReference>
<organism evidence="4 5">
    <name type="scientific">Aspergillus keveii</name>
    <dbReference type="NCBI Taxonomy" id="714993"/>
    <lineage>
        <taxon>Eukaryota</taxon>
        <taxon>Fungi</taxon>
        <taxon>Dikarya</taxon>
        <taxon>Ascomycota</taxon>
        <taxon>Pezizomycotina</taxon>
        <taxon>Eurotiomycetes</taxon>
        <taxon>Eurotiomycetidae</taxon>
        <taxon>Eurotiales</taxon>
        <taxon>Aspergillaceae</taxon>
        <taxon>Aspergillus</taxon>
        <taxon>Aspergillus subgen. Nidulantes</taxon>
    </lineage>
</organism>
<dbReference type="InterPro" id="IPR036770">
    <property type="entry name" value="Ankyrin_rpt-contain_sf"/>
</dbReference>